<dbReference type="Pfam" id="PF13609">
    <property type="entry name" value="Porin_4"/>
    <property type="match status" value="1"/>
</dbReference>
<dbReference type="EMBL" id="JARGYT010000065">
    <property type="protein sequence ID" value="MDZ5762567.1"/>
    <property type="molecule type" value="Genomic_DNA"/>
</dbReference>
<dbReference type="Proteomes" id="UP001293791">
    <property type="component" value="Unassembled WGS sequence"/>
</dbReference>
<evidence type="ECO:0000256" key="1">
    <source>
        <dbReference type="SAM" id="SignalP"/>
    </source>
</evidence>
<evidence type="ECO:0000313" key="3">
    <source>
        <dbReference type="EMBL" id="MDZ5762567.1"/>
    </source>
</evidence>
<keyword evidence="1" id="KW-0732">Signal</keyword>
<reference evidence="3 4" key="1">
    <citation type="submission" date="2023-02" db="EMBL/GenBank/DDBJ databases">
        <title>Host association and intracellularity evolved multiple times independently in the Rickettsiales.</title>
        <authorList>
            <person name="Castelli M."/>
            <person name="Nardi T."/>
            <person name="Gammuto L."/>
            <person name="Bellinzona G."/>
            <person name="Sabaneyeva E."/>
            <person name="Potekhin A."/>
            <person name="Serra V."/>
            <person name="Petroni G."/>
            <person name="Sassera D."/>
        </authorList>
    </citation>
    <scope>NUCLEOTIDE SEQUENCE [LARGE SCALE GENOMIC DNA]</scope>
    <source>
        <strain evidence="3 4">BOD18</strain>
    </source>
</reference>
<protein>
    <submittedName>
        <fullName evidence="3">Porin domain protein</fullName>
    </submittedName>
</protein>
<dbReference type="SUPFAM" id="SSF56935">
    <property type="entry name" value="Porins"/>
    <property type="match status" value="1"/>
</dbReference>
<dbReference type="InterPro" id="IPR033900">
    <property type="entry name" value="Gram_neg_porin_domain"/>
</dbReference>
<comment type="caution">
    <text evidence="3">The sequence shown here is derived from an EMBL/GenBank/DDBJ whole genome shotgun (WGS) entry which is preliminary data.</text>
</comment>
<dbReference type="RefSeq" id="WP_322498025.1">
    <property type="nucleotide sequence ID" value="NZ_JARGYT010000065.1"/>
</dbReference>
<feature type="domain" description="Porin" evidence="2">
    <location>
        <begin position="14"/>
        <end position="421"/>
    </location>
</feature>
<keyword evidence="4" id="KW-1185">Reference proteome</keyword>
<dbReference type="InterPro" id="IPR023614">
    <property type="entry name" value="Porin_dom_sf"/>
</dbReference>
<dbReference type="Gene3D" id="2.40.160.10">
    <property type="entry name" value="Porin"/>
    <property type="match status" value="1"/>
</dbReference>
<proteinExistence type="predicted"/>
<accession>A0ABU5L8W7</accession>
<gene>
    <name evidence="3" type="ORF">Cyrtocomes_00955</name>
</gene>
<name>A0ABU5L8W7_9RICK</name>
<evidence type="ECO:0000313" key="4">
    <source>
        <dbReference type="Proteomes" id="UP001293791"/>
    </source>
</evidence>
<evidence type="ECO:0000259" key="2">
    <source>
        <dbReference type="Pfam" id="PF13609"/>
    </source>
</evidence>
<organism evidence="3 4">
    <name type="scientific">Candidatus Cyrtobacter comes</name>
    <dbReference type="NCBI Taxonomy" id="675776"/>
    <lineage>
        <taxon>Bacteria</taxon>
        <taxon>Pseudomonadati</taxon>
        <taxon>Pseudomonadota</taxon>
        <taxon>Alphaproteobacteria</taxon>
        <taxon>Rickettsiales</taxon>
        <taxon>Candidatus Midichloriaceae</taxon>
        <taxon>Candidatus Cyrtobacter</taxon>
    </lineage>
</organism>
<feature type="signal peptide" evidence="1">
    <location>
        <begin position="1"/>
        <end position="20"/>
    </location>
</feature>
<feature type="chain" id="PRO_5045765078" evidence="1">
    <location>
        <begin position="21"/>
        <end position="454"/>
    </location>
</feature>
<sequence length="454" mass="49331">MKGISPIFLFLLIGASQAYASDSKIPSSLKFEGEIDVGSCFLTNEEKKFDYINLDETSKKLNNFVPYVKPSLKAIYNVSEDDVEYGAFIKLDIDTAGNKNSTSSIKNKNGIYFKSKSLGKIMAGNAAGFKDDLKLDASQLACATGGIDGDAFDFIRNKALFSPVPEHKVDISSAFLGDVSTVVYSNSKSLKLSYVSQAYNGITAALTYIPDTDIKGNISSQVAEDSVNLVNYSTGSGYTNGIAAGVRFKKDDTAIPFSILLTAEYAAPKELMLLDKQQANAFFVERNSNLAFSLGALAEVYDPLTLCASFTYLGNSGTIKKVESRDGATGARVDKTNEYDAGDGNSNYFWTLGAKFKYNDHVSLSATYMNSSASGIPTTYSYGDKIGLLKKEENPGKNKFRSIALGVDYNITENTSLYLEGVSISYYKDKDDDKRDSVNLSKSIVLLAGLKFKF</sequence>